<keyword evidence="4" id="KW-0904">Protein phosphatase</keyword>
<evidence type="ECO:0000256" key="5">
    <source>
        <dbReference type="SAM" id="MobiDB-lite"/>
    </source>
</evidence>
<dbReference type="Pfam" id="PF00782">
    <property type="entry name" value="DSPc"/>
    <property type="match status" value="1"/>
</dbReference>
<comment type="similarity">
    <text evidence="1">Belongs to the protein-tyrosine phosphatase family. Non-receptor class dual specificity subfamily.</text>
</comment>
<evidence type="ECO:0000256" key="2">
    <source>
        <dbReference type="ARBA" id="ARBA00013064"/>
    </source>
</evidence>
<proteinExistence type="inferred from homology"/>
<evidence type="ECO:0000259" key="6">
    <source>
        <dbReference type="PROSITE" id="PS50054"/>
    </source>
</evidence>
<keyword evidence="3" id="KW-0378">Hydrolase</keyword>
<dbReference type="GO" id="GO:0005634">
    <property type="term" value="C:nucleus"/>
    <property type="evidence" value="ECO:0007669"/>
    <property type="project" value="TreeGrafter"/>
</dbReference>
<feature type="compositionally biased region" description="Basic and acidic residues" evidence="5">
    <location>
        <begin position="362"/>
        <end position="372"/>
    </location>
</feature>
<evidence type="ECO:0000259" key="7">
    <source>
        <dbReference type="PROSITE" id="PS50056"/>
    </source>
</evidence>
<feature type="region of interest" description="Disordered" evidence="5">
    <location>
        <begin position="872"/>
        <end position="932"/>
    </location>
</feature>
<dbReference type="GO" id="GO:0043409">
    <property type="term" value="P:negative regulation of MAPK cascade"/>
    <property type="evidence" value="ECO:0007669"/>
    <property type="project" value="TreeGrafter"/>
</dbReference>
<feature type="compositionally biased region" description="Low complexity" evidence="5">
    <location>
        <begin position="70"/>
        <end position="105"/>
    </location>
</feature>
<dbReference type="InterPro" id="IPR000387">
    <property type="entry name" value="Tyr_Pase_dom"/>
</dbReference>
<dbReference type="CDD" id="cd14521">
    <property type="entry name" value="DSP_fungal_SDP1-like"/>
    <property type="match status" value="1"/>
</dbReference>
<feature type="region of interest" description="Disordered" evidence="5">
    <location>
        <begin position="131"/>
        <end position="152"/>
    </location>
</feature>
<evidence type="ECO:0000256" key="1">
    <source>
        <dbReference type="ARBA" id="ARBA00008601"/>
    </source>
</evidence>
<dbReference type="GO" id="GO:0017017">
    <property type="term" value="F:MAP kinase tyrosine/serine/threonine phosphatase activity"/>
    <property type="evidence" value="ECO:0007669"/>
    <property type="project" value="TreeGrafter"/>
</dbReference>
<feature type="region of interest" description="Disordered" evidence="5">
    <location>
        <begin position="504"/>
        <end position="632"/>
    </location>
</feature>
<dbReference type="InterPro" id="IPR020422">
    <property type="entry name" value="TYR_PHOSPHATASE_DUAL_dom"/>
</dbReference>
<dbReference type="PROSITE" id="PS50054">
    <property type="entry name" value="TYR_PHOSPHATASE_DUAL"/>
    <property type="match status" value="1"/>
</dbReference>
<dbReference type="GO" id="GO:0033550">
    <property type="term" value="F:MAP kinase tyrosine phosphatase activity"/>
    <property type="evidence" value="ECO:0007669"/>
    <property type="project" value="TreeGrafter"/>
</dbReference>
<dbReference type="SMART" id="SM00195">
    <property type="entry name" value="DSPc"/>
    <property type="match status" value="1"/>
</dbReference>
<dbReference type="EC" id="3.1.3.48" evidence="2"/>
<feature type="region of interest" description="Disordered" evidence="5">
    <location>
        <begin position="43"/>
        <end position="109"/>
    </location>
</feature>
<keyword evidence="9" id="KW-1185">Reference proteome</keyword>
<feature type="compositionally biased region" description="Low complexity" evidence="5">
    <location>
        <begin position="571"/>
        <end position="586"/>
    </location>
</feature>
<name>A0AAN6YP77_9PEZI</name>
<reference evidence="8" key="2">
    <citation type="submission" date="2023-05" db="EMBL/GenBank/DDBJ databases">
        <authorList>
            <consortium name="Lawrence Berkeley National Laboratory"/>
            <person name="Steindorff A."/>
            <person name="Hensen N."/>
            <person name="Bonometti L."/>
            <person name="Westerberg I."/>
            <person name="Brannstrom I.O."/>
            <person name="Guillou S."/>
            <person name="Cros-Aarteil S."/>
            <person name="Calhoun S."/>
            <person name="Haridas S."/>
            <person name="Kuo A."/>
            <person name="Mondo S."/>
            <person name="Pangilinan J."/>
            <person name="Riley R."/>
            <person name="Labutti K."/>
            <person name="Andreopoulos B."/>
            <person name="Lipzen A."/>
            <person name="Chen C."/>
            <person name="Yanf M."/>
            <person name="Daum C."/>
            <person name="Ng V."/>
            <person name="Clum A."/>
            <person name="Ohm R."/>
            <person name="Martin F."/>
            <person name="Silar P."/>
            <person name="Natvig D."/>
            <person name="Lalanne C."/>
            <person name="Gautier V."/>
            <person name="Ament-Velasquez S.L."/>
            <person name="Kruys A."/>
            <person name="Hutchinson M.I."/>
            <person name="Powell A.J."/>
            <person name="Barry K."/>
            <person name="Miller A.N."/>
            <person name="Grigoriev I.V."/>
            <person name="Debuchy R."/>
            <person name="Gladieux P."/>
            <person name="Thoren M.H."/>
            <person name="Johannesson H."/>
        </authorList>
    </citation>
    <scope>NUCLEOTIDE SEQUENCE</scope>
    <source>
        <strain evidence="8">CBS 990.96</strain>
    </source>
</reference>
<evidence type="ECO:0000256" key="4">
    <source>
        <dbReference type="ARBA" id="ARBA00022912"/>
    </source>
</evidence>
<dbReference type="PROSITE" id="PS50056">
    <property type="entry name" value="TYR_PHOSPHATASE_2"/>
    <property type="match status" value="1"/>
</dbReference>
<feature type="region of interest" description="Disordered" evidence="5">
    <location>
        <begin position="711"/>
        <end position="753"/>
    </location>
</feature>
<feature type="compositionally biased region" description="Pro residues" evidence="5">
    <location>
        <begin position="729"/>
        <end position="747"/>
    </location>
</feature>
<dbReference type="AlphaFoldDB" id="A0AAN6YP77"/>
<dbReference type="Gene3D" id="3.90.190.10">
    <property type="entry name" value="Protein tyrosine phosphatase superfamily"/>
    <property type="match status" value="1"/>
</dbReference>
<sequence length="932" mass="99731">MPSATSRRLYEDQLPSFMSVYGLENGFDHSTVTIVDPNLVMEDSKLPGNSQPGLRPGALPLESVHKHNDSTSTAESADSSPTTTVSCTDSSDLSDPSPSSSPDSPINLVPLRTFAPTPFGAMSGMASLSISSGPTLERPMTSPAPRRPKNMKGLSIQPPFGGSLSTTEVSEPSSPVFIKPKIPAMKRKPSQLSLKTSTSDLIMRTTQEVPSSPTVAPILQRRALKHSTSSPHMLAGLKSATFGPAGGMTIPTVLERNETGLSSFLRPPKPPVAPGLGSTIAEEDSPIRTQVANRAAYEFEPFHEVEGDEDQKSPGYPDGPIAIYGDNVYLYLEPTAEEAARFDVVINVAREVHNPFKIGKKQPAEEEQKPADDSPIPDTAVTTASFATAFEYFPDTPTTPKAQSFKEPEYIHMPWDHNTDIAPELMSLCETIERKTREGKKVLVHCQQGASRSASLIIAYGLYQNPELSVNDAYHNAQAKSRWISPNMRLMYCLQDFQKEVSKRRLSPGSGLKLRSGRSPTHRATMSVDQIEMPHKEPLTAPLPVEDPVSSGKKGDRSPVRGLGSVTSNLSEPISPGPSSAPSSFSWTEKEDESDPGKLGRFNLDSLLMPSQPDSGFASSVSSISKPPPSPGFPPASITVTRAPPSPGFGSFTLGLPPKSPGFAPTGFAPMSFSRPPPSPGLAPAGIELSMPPKSPGFAPTGFASIMSFSRPPPSPRLAPGPLELSRPPMSPGFPPSDPFAKPPPSPGFGAHRFGSSENFGFAPLHVAPPPKSVKKKMSLSPEGTFGFSHMTLGPLEPATKAAETRPKTSDGSAAFGFTPLSLALPPKPTTNEVTAERTITVKRSFCEDGSLMSPRVEVMTNNPIHQAFPGLSGPQLVEVPPTPPDALFSPRETMFPRDPFYPFGRPPQNEDPRSPPTLGETPIVRSIDEMI</sequence>
<dbReference type="Proteomes" id="UP001301958">
    <property type="component" value="Unassembled WGS sequence"/>
</dbReference>
<dbReference type="InterPro" id="IPR016130">
    <property type="entry name" value="Tyr_Pase_AS"/>
</dbReference>
<protein>
    <recommendedName>
        <fullName evidence="2">protein-tyrosine-phosphatase</fullName>
        <ecNumber evidence="2">3.1.3.48</ecNumber>
    </recommendedName>
</protein>
<reference evidence="8" key="1">
    <citation type="journal article" date="2023" name="Mol. Phylogenet. Evol.">
        <title>Genome-scale phylogeny and comparative genomics of the fungal order Sordariales.</title>
        <authorList>
            <person name="Hensen N."/>
            <person name="Bonometti L."/>
            <person name="Westerberg I."/>
            <person name="Brannstrom I.O."/>
            <person name="Guillou S."/>
            <person name="Cros-Aarteil S."/>
            <person name="Calhoun S."/>
            <person name="Haridas S."/>
            <person name="Kuo A."/>
            <person name="Mondo S."/>
            <person name="Pangilinan J."/>
            <person name="Riley R."/>
            <person name="LaButti K."/>
            <person name="Andreopoulos B."/>
            <person name="Lipzen A."/>
            <person name="Chen C."/>
            <person name="Yan M."/>
            <person name="Daum C."/>
            <person name="Ng V."/>
            <person name="Clum A."/>
            <person name="Steindorff A."/>
            <person name="Ohm R.A."/>
            <person name="Martin F."/>
            <person name="Silar P."/>
            <person name="Natvig D.O."/>
            <person name="Lalanne C."/>
            <person name="Gautier V."/>
            <person name="Ament-Velasquez S.L."/>
            <person name="Kruys A."/>
            <person name="Hutchinson M.I."/>
            <person name="Powell A.J."/>
            <person name="Barry K."/>
            <person name="Miller A.N."/>
            <person name="Grigoriev I.V."/>
            <person name="Debuchy R."/>
            <person name="Gladieux P."/>
            <person name="Hiltunen Thoren M."/>
            <person name="Johannesson H."/>
        </authorList>
    </citation>
    <scope>NUCLEOTIDE SEQUENCE</scope>
    <source>
        <strain evidence="8">CBS 990.96</strain>
    </source>
</reference>
<dbReference type="InterPro" id="IPR029021">
    <property type="entry name" value="Prot-tyrosine_phosphatase-like"/>
</dbReference>
<organism evidence="8 9">
    <name type="scientific">Podospora fimiseda</name>
    <dbReference type="NCBI Taxonomy" id="252190"/>
    <lineage>
        <taxon>Eukaryota</taxon>
        <taxon>Fungi</taxon>
        <taxon>Dikarya</taxon>
        <taxon>Ascomycota</taxon>
        <taxon>Pezizomycotina</taxon>
        <taxon>Sordariomycetes</taxon>
        <taxon>Sordariomycetidae</taxon>
        <taxon>Sordariales</taxon>
        <taxon>Podosporaceae</taxon>
        <taxon>Podospora</taxon>
    </lineage>
</organism>
<dbReference type="SUPFAM" id="SSF52799">
    <property type="entry name" value="(Phosphotyrosine protein) phosphatases II"/>
    <property type="match status" value="1"/>
</dbReference>
<evidence type="ECO:0000313" key="8">
    <source>
        <dbReference type="EMBL" id="KAK4222120.1"/>
    </source>
</evidence>
<gene>
    <name evidence="8" type="ORF">QBC38DRAFT_375755</name>
</gene>
<dbReference type="GO" id="GO:0008330">
    <property type="term" value="F:protein tyrosine/threonine phosphatase activity"/>
    <property type="evidence" value="ECO:0007669"/>
    <property type="project" value="TreeGrafter"/>
</dbReference>
<dbReference type="EMBL" id="MU865490">
    <property type="protein sequence ID" value="KAK4222120.1"/>
    <property type="molecule type" value="Genomic_DNA"/>
</dbReference>
<feature type="compositionally biased region" description="Polar residues" evidence="5">
    <location>
        <begin position="518"/>
        <end position="528"/>
    </location>
</feature>
<feature type="domain" description="Tyrosine-protein phosphatase" evidence="6">
    <location>
        <begin position="319"/>
        <end position="503"/>
    </location>
</feature>
<accession>A0AAN6YP77</accession>
<dbReference type="PROSITE" id="PS00383">
    <property type="entry name" value="TYR_PHOSPHATASE_1"/>
    <property type="match status" value="1"/>
</dbReference>
<feature type="domain" description="Tyrosine specific protein phosphatases" evidence="7">
    <location>
        <begin position="423"/>
        <end position="480"/>
    </location>
</feature>
<comment type="caution">
    <text evidence="8">The sequence shown here is derived from an EMBL/GenBank/DDBJ whole genome shotgun (WGS) entry which is preliminary data.</text>
</comment>
<dbReference type="PANTHER" id="PTHR10159:SF519">
    <property type="entry name" value="DUAL SPECIFICITY PROTEIN PHOSPHATASE MPK3"/>
    <property type="match status" value="1"/>
</dbReference>
<dbReference type="InterPro" id="IPR000340">
    <property type="entry name" value="Dual-sp_phosphatase_cat-dom"/>
</dbReference>
<evidence type="ECO:0000256" key="3">
    <source>
        <dbReference type="ARBA" id="ARBA00022801"/>
    </source>
</evidence>
<evidence type="ECO:0000313" key="9">
    <source>
        <dbReference type="Proteomes" id="UP001301958"/>
    </source>
</evidence>
<feature type="region of interest" description="Disordered" evidence="5">
    <location>
        <begin position="357"/>
        <end position="378"/>
    </location>
</feature>
<dbReference type="GO" id="GO:0005829">
    <property type="term" value="C:cytosol"/>
    <property type="evidence" value="ECO:0007669"/>
    <property type="project" value="TreeGrafter"/>
</dbReference>
<dbReference type="PANTHER" id="PTHR10159">
    <property type="entry name" value="DUAL SPECIFICITY PROTEIN PHOSPHATASE"/>
    <property type="match status" value="1"/>
</dbReference>